<proteinExistence type="predicted"/>
<evidence type="ECO:0000256" key="3">
    <source>
        <dbReference type="ARBA" id="ARBA00022801"/>
    </source>
</evidence>
<evidence type="ECO:0000259" key="7">
    <source>
        <dbReference type="PROSITE" id="PS50275"/>
    </source>
</evidence>
<dbReference type="Proteomes" id="UP000467840">
    <property type="component" value="Chromosome 18"/>
</dbReference>
<keyword evidence="3" id="KW-0378">Hydrolase</keyword>
<evidence type="ECO:0000256" key="4">
    <source>
        <dbReference type="ARBA" id="ARBA00023136"/>
    </source>
</evidence>
<dbReference type="PANTHER" id="PTHR45738">
    <property type="entry name" value="POLYPHOSPHOINOSITIDE PHOSPHATASE"/>
    <property type="match status" value="1"/>
</dbReference>
<evidence type="ECO:0000256" key="5">
    <source>
        <dbReference type="ARBA" id="ARBA00023337"/>
    </source>
</evidence>
<name>A0A6A6LBF9_HEVBR</name>
<keyword evidence="4" id="KW-0472">Membrane</keyword>
<dbReference type="GO" id="GO:0005774">
    <property type="term" value="C:vacuolar membrane"/>
    <property type="evidence" value="ECO:0007669"/>
    <property type="project" value="UniProtKB-SubCell"/>
</dbReference>
<sequence>MDKDGMPYDDMFVWNEYLTKAIRSRCGSTIWTIALVHGHFKQLLEKGVNDWGRVANEVETEQIVLDDELDGAGQNEFCCADAWINSPFLVARGFKI</sequence>
<gene>
    <name evidence="8" type="ORF">GH714_021881</name>
</gene>
<dbReference type="GO" id="GO:0043813">
    <property type="term" value="F:phosphatidylinositol-3,5-bisphosphate 5-phosphatase activity"/>
    <property type="evidence" value="ECO:0007669"/>
    <property type="project" value="InterPro"/>
</dbReference>
<reference evidence="8 9" key="1">
    <citation type="journal article" date="2020" name="Mol. Plant">
        <title>The Chromosome-Based Rubber Tree Genome Provides New Insights into Spurge Genome Evolution and Rubber Biosynthesis.</title>
        <authorList>
            <person name="Liu J."/>
            <person name="Shi C."/>
            <person name="Shi C.C."/>
            <person name="Li W."/>
            <person name="Zhang Q.J."/>
            <person name="Zhang Y."/>
            <person name="Li K."/>
            <person name="Lu H.F."/>
            <person name="Shi C."/>
            <person name="Zhu S.T."/>
            <person name="Xiao Z.Y."/>
            <person name="Nan H."/>
            <person name="Yue Y."/>
            <person name="Zhu X.G."/>
            <person name="Wu Y."/>
            <person name="Hong X.N."/>
            <person name="Fan G.Y."/>
            <person name="Tong Y."/>
            <person name="Zhang D."/>
            <person name="Mao C.L."/>
            <person name="Liu Y.L."/>
            <person name="Hao S.J."/>
            <person name="Liu W.Q."/>
            <person name="Lv M.Q."/>
            <person name="Zhang H.B."/>
            <person name="Liu Y."/>
            <person name="Hu-Tang G.R."/>
            <person name="Wang J.P."/>
            <person name="Wang J.H."/>
            <person name="Sun Y.H."/>
            <person name="Ni S.B."/>
            <person name="Chen W.B."/>
            <person name="Zhang X.C."/>
            <person name="Jiao Y.N."/>
            <person name="Eichler E.E."/>
            <person name="Li G.H."/>
            <person name="Liu X."/>
            <person name="Gao L.Z."/>
        </authorList>
    </citation>
    <scope>NUCLEOTIDE SEQUENCE [LARGE SCALE GENOMIC DNA]</scope>
    <source>
        <strain evidence="9">cv. GT1</strain>
        <tissue evidence="8">Leaf</tissue>
    </source>
</reference>
<protein>
    <recommendedName>
        <fullName evidence="7">SAC domain-containing protein</fullName>
    </recommendedName>
</protein>
<dbReference type="AlphaFoldDB" id="A0A6A6LBF9"/>
<evidence type="ECO:0000256" key="2">
    <source>
        <dbReference type="ARBA" id="ARBA00022554"/>
    </source>
</evidence>
<comment type="subcellular location">
    <subcellularLocation>
        <location evidence="1">Vacuole membrane</location>
        <topology evidence="1">Peripheral membrane protein</topology>
    </subcellularLocation>
</comment>
<dbReference type="PROSITE" id="PS50275">
    <property type="entry name" value="SAC"/>
    <property type="match status" value="1"/>
</dbReference>
<dbReference type="GO" id="GO:0046856">
    <property type="term" value="P:phosphatidylinositol dephosphorylation"/>
    <property type="evidence" value="ECO:0007669"/>
    <property type="project" value="InterPro"/>
</dbReference>
<feature type="domain" description="SAC" evidence="7">
    <location>
        <begin position="1"/>
        <end position="93"/>
    </location>
</feature>
<comment type="catalytic activity">
    <reaction evidence="5">
        <text>a 1,2-diacyl-sn-glycero-3-phospho-(1D-myo-inositol-3,5-bisphosphate) + H2O = a 1,2-diacyl-sn-glycero-3-phospho-(1D-myo-inositol-3-phosphate) + phosphate</text>
        <dbReference type="Rhea" id="RHEA:32955"/>
        <dbReference type="ChEBI" id="CHEBI:15377"/>
        <dbReference type="ChEBI" id="CHEBI:43474"/>
        <dbReference type="ChEBI" id="CHEBI:57923"/>
        <dbReference type="ChEBI" id="CHEBI:58088"/>
    </reaction>
</comment>
<accession>A0A6A6LBF9</accession>
<evidence type="ECO:0000256" key="1">
    <source>
        <dbReference type="ARBA" id="ARBA00004148"/>
    </source>
</evidence>
<organism evidence="8 9">
    <name type="scientific">Hevea brasiliensis</name>
    <name type="common">Para rubber tree</name>
    <name type="synonym">Siphonia brasiliensis</name>
    <dbReference type="NCBI Taxonomy" id="3981"/>
    <lineage>
        <taxon>Eukaryota</taxon>
        <taxon>Viridiplantae</taxon>
        <taxon>Streptophyta</taxon>
        <taxon>Embryophyta</taxon>
        <taxon>Tracheophyta</taxon>
        <taxon>Spermatophyta</taxon>
        <taxon>Magnoliopsida</taxon>
        <taxon>eudicotyledons</taxon>
        <taxon>Gunneridae</taxon>
        <taxon>Pentapetalae</taxon>
        <taxon>rosids</taxon>
        <taxon>fabids</taxon>
        <taxon>Malpighiales</taxon>
        <taxon>Euphorbiaceae</taxon>
        <taxon>Crotonoideae</taxon>
        <taxon>Micrandreae</taxon>
        <taxon>Hevea</taxon>
    </lineage>
</organism>
<dbReference type="EMBL" id="JAAGAX010000012">
    <property type="protein sequence ID" value="KAF2297356.1"/>
    <property type="molecule type" value="Genomic_DNA"/>
</dbReference>
<comment type="caution">
    <text evidence="8">The sequence shown here is derived from an EMBL/GenBank/DDBJ whole genome shotgun (WGS) entry which is preliminary data.</text>
</comment>
<dbReference type="InterPro" id="IPR043573">
    <property type="entry name" value="Fig4-like"/>
</dbReference>
<comment type="subunit">
    <text evidence="6">Component of the PI(3,5)P2 regulatory complex at least composed of ATG18, SAC/FIG4, FAB1 and VAC14.</text>
</comment>
<dbReference type="PANTHER" id="PTHR45738:SF5">
    <property type="entry name" value="POLYPHOSPHOINOSITIDE PHOSPHATASE"/>
    <property type="match status" value="1"/>
</dbReference>
<keyword evidence="2" id="KW-0926">Vacuole</keyword>
<dbReference type="InterPro" id="IPR002013">
    <property type="entry name" value="SAC_dom"/>
</dbReference>
<evidence type="ECO:0000313" key="8">
    <source>
        <dbReference type="EMBL" id="KAF2297356.1"/>
    </source>
</evidence>
<evidence type="ECO:0000313" key="9">
    <source>
        <dbReference type="Proteomes" id="UP000467840"/>
    </source>
</evidence>
<keyword evidence="9" id="KW-1185">Reference proteome</keyword>
<evidence type="ECO:0000256" key="6">
    <source>
        <dbReference type="ARBA" id="ARBA00023464"/>
    </source>
</evidence>